<dbReference type="AlphaFoldDB" id="A0AA41Y945"/>
<accession>A0AA41Y945</accession>
<proteinExistence type="predicted"/>
<organism evidence="1 2">
    <name type="scientific">Gaoshiqia sediminis</name>
    <dbReference type="NCBI Taxonomy" id="2986998"/>
    <lineage>
        <taxon>Bacteria</taxon>
        <taxon>Pseudomonadati</taxon>
        <taxon>Bacteroidota</taxon>
        <taxon>Bacteroidia</taxon>
        <taxon>Marinilabiliales</taxon>
        <taxon>Prolixibacteraceae</taxon>
        <taxon>Gaoshiqia</taxon>
    </lineage>
</organism>
<dbReference type="Gene3D" id="3.20.20.140">
    <property type="entry name" value="Metal-dependent hydrolases"/>
    <property type="match status" value="1"/>
</dbReference>
<dbReference type="RefSeq" id="WP_282592459.1">
    <property type="nucleotide sequence ID" value="NZ_JAPAAF010000023.1"/>
</dbReference>
<dbReference type="EMBL" id="JAPAAF010000023">
    <property type="protein sequence ID" value="MCW0483866.1"/>
    <property type="molecule type" value="Genomic_DNA"/>
</dbReference>
<name>A0AA41Y945_9BACT</name>
<dbReference type="SUPFAM" id="SSF51556">
    <property type="entry name" value="Metallo-dependent hydrolases"/>
    <property type="match status" value="1"/>
</dbReference>
<evidence type="ECO:0000313" key="2">
    <source>
        <dbReference type="Proteomes" id="UP001163821"/>
    </source>
</evidence>
<comment type="caution">
    <text evidence="1">The sequence shown here is derived from an EMBL/GenBank/DDBJ whole genome shotgun (WGS) entry which is preliminary data.</text>
</comment>
<dbReference type="InterPro" id="IPR032466">
    <property type="entry name" value="Metal_Hydrolase"/>
</dbReference>
<evidence type="ECO:0000313" key="1">
    <source>
        <dbReference type="EMBL" id="MCW0483866.1"/>
    </source>
</evidence>
<reference evidence="1" key="1">
    <citation type="submission" date="2022-10" db="EMBL/GenBank/DDBJ databases">
        <title>Gaoshiqiia sediminis gen. nov., sp. nov., isolated from coastal sediment.</title>
        <authorList>
            <person name="Yu W.X."/>
            <person name="Mu D.S."/>
            <person name="Du J.Z."/>
            <person name="Liang Y.Q."/>
        </authorList>
    </citation>
    <scope>NUCLEOTIDE SEQUENCE</scope>
    <source>
        <strain evidence="1">A06</strain>
    </source>
</reference>
<keyword evidence="2" id="KW-1185">Reference proteome</keyword>
<dbReference type="Proteomes" id="UP001163821">
    <property type="component" value="Unassembled WGS sequence"/>
</dbReference>
<protein>
    <submittedName>
        <fullName evidence="1">Dipeptidase</fullName>
    </submittedName>
</protein>
<sequence>MDSRFIDLHIHPAIKPLGKSFNRKPGVNDPNRKHQNSLWYADSPSVLDKLANITTTLTKFRQADFTSLAKGGAQVVFVSLCGLEKGFVMTKIGTGLPGDLVNNLVIGMGKKRIDHVQKMDNYFSDLELEYNFYNQLDGHRVRIDGRWYQYRLISGFQEIEENPDVETTTIHVVLSIEGAHVFNCGLQMMGKTADPDEVLANVDKVKHWDKRLFFIGLTHHFNNELLGHAQSLHGIVRKLCDQSDGMNEGFRELGWKVVRKLLDNSDGRRILIDLKHMSVKAREEYYQFLEEEYPGEVIPLLVSHGAVNGLRSHKEKVEDDLFNYGKFQPNDINFFDDEIVRVARSGGLFGIQFDERRMASELELKKSGPFLNRRKMLFYKSKLIWNQIAHIADVLNRNNQFAWGIQCIGSDYDGMINPLNGYWTAEDMPLFDSYLEKHAYNFLVSEQANKLYEYNRLKADEIVERFMKGNAFDFLKKNF</sequence>
<gene>
    <name evidence="1" type="ORF">N2K84_14075</name>
</gene>